<organism evidence="2 3">
    <name type="scientific">Acer yangbiense</name>
    <dbReference type="NCBI Taxonomy" id="1000413"/>
    <lineage>
        <taxon>Eukaryota</taxon>
        <taxon>Viridiplantae</taxon>
        <taxon>Streptophyta</taxon>
        <taxon>Embryophyta</taxon>
        <taxon>Tracheophyta</taxon>
        <taxon>Spermatophyta</taxon>
        <taxon>Magnoliopsida</taxon>
        <taxon>eudicotyledons</taxon>
        <taxon>Gunneridae</taxon>
        <taxon>Pentapetalae</taxon>
        <taxon>rosids</taxon>
        <taxon>malvids</taxon>
        <taxon>Sapindales</taxon>
        <taxon>Sapindaceae</taxon>
        <taxon>Hippocastanoideae</taxon>
        <taxon>Acereae</taxon>
        <taxon>Acer</taxon>
    </lineage>
</organism>
<dbReference type="AlphaFoldDB" id="A0A5C7HXE8"/>
<evidence type="ECO:0000313" key="3">
    <source>
        <dbReference type="Proteomes" id="UP000323000"/>
    </source>
</evidence>
<dbReference type="EMBL" id="VAHF01000005">
    <property type="protein sequence ID" value="TXG61508.1"/>
    <property type="molecule type" value="Genomic_DNA"/>
</dbReference>
<dbReference type="PANTHER" id="PTHR45786">
    <property type="entry name" value="DNA BINDING PROTEIN-LIKE"/>
    <property type="match status" value="1"/>
</dbReference>
<keyword evidence="3" id="KW-1185">Reference proteome</keyword>
<dbReference type="PANTHER" id="PTHR45786:SF74">
    <property type="entry name" value="ATP-DEPENDENT DNA HELICASE"/>
    <property type="match status" value="1"/>
</dbReference>
<reference evidence="3" key="1">
    <citation type="journal article" date="2019" name="Gigascience">
        <title>De novo genome assembly of the endangered Acer yangbiense, a plant species with extremely small populations endemic to Yunnan Province, China.</title>
        <authorList>
            <person name="Yang J."/>
            <person name="Wariss H.M."/>
            <person name="Tao L."/>
            <person name="Zhang R."/>
            <person name="Yun Q."/>
            <person name="Hollingsworth P."/>
            <person name="Dao Z."/>
            <person name="Luo G."/>
            <person name="Guo H."/>
            <person name="Ma Y."/>
            <person name="Sun W."/>
        </authorList>
    </citation>
    <scope>NUCLEOTIDE SEQUENCE [LARGE SCALE GENOMIC DNA]</scope>
    <source>
        <strain evidence="3">cv. Malutang</strain>
    </source>
</reference>
<dbReference type="SUPFAM" id="SSF50249">
    <property type="entry name" value="Nucleic acid-binding proteins"/>
    <property type="match status" value="1"/>
</dbReference>
<dbReference type="Proteomes" id="UP000323000">
    <property type="component" value="Chromosome 5"/>
</dbReference>
<name>A0A5C7HXE8_9ROSI</name>
<protein>
    <recommendedName>
        <fullName evidence="1">Helitron helicase-like domain-containing protein</fullName>
    </recommendedName>
</protein>
<dbReference type="Gene3D" id="2.40.50.140">
    <property type="entry name" value="Nucleic acid-binding proteins"/>
    <property type="match status" value="1"/>
</dbReference>
<gene>
    <name evidence="2" type="ORF">EZV62_012871</name>
</gene>
<dbReference type="Pfam" id="PF14214">
    <property type="entry name" value="Helitron_like_N"/>
    <property type="match status" value="1"/>
</dbReference>
<dbReference type="InterPro" id="IPR012340">
    <property type="entry name" value="NA-bd_OB-fold"/>
</dbReference>
<accession>A0A5C7HXE8</accession>
<feature type="domain" description="Helitron helicase-like" evidence="1">
    <location>
        <begin position="4"/>
        <end position="86"/>
    </location>
</feature>
<evidence type="ECO:0000259" key="1">
    <source>
        <dbReference type="Pfam" id="PF14214"/>
    </source>
</evidence>
<proteinExistence type="predicted"/>
<dbReference type="InterPro" id="IPR025476">
    <property type="entry name" value="Helitron_helicase-like"/>
</dbReference>
<dbReference type="OrthoDB" id="1166188at2759"/>
<evidence type="ECO:0000313" key="2">
    <source>
        <dbReference type="EMBL" id="TXG61508.1"/>
    </source>
</evidence>
<sequence length="342" mass="38948">MRAFIAYQIQDRFEEDATLLKGGKLFQQFLVDAYATLEEDRLDFIRSNQNSLRSEVLKGIQDAVVNGDSNADDLGKRVILPSSYTGYKMEDRPDLVSRIFIAKLDDMIKYIKSGNPFGEIEADKEFDHNSYAAVSGFMMHGHCGLATQNSPCMEDDEESSWIKVSNDFLVHFDENPIESIVYSVYTDFEKFFDDSSYLREQAIVTPRNEAVSEINDCVSLMDITPVCALKPYEHGNRIRVRVCKMWTVKCIGSNSQALSLECVFVDKNATEVVNEEIRIILWADVAMNFDEQILATLSPPVFIAITSLKVKEYQGKPMLSSSYSTMCFFNPDVPQLFEYKKM</sequence>
<comment type="caution">
    <text evidence="2">The sequence shown here is derived from an EMBL/GenBank/DDBJ whole genome shotgun (WGS) entry which is preliminary data.</text>
</comment>